<dbReference type="Pfam" id="PF00384">
    <property type="entry name" value="Molybdopterin"/>
    <property type="match status" value="1"/>
</dbReference>
<evidence type="ECO:0008006" key="7">
    <source>
        <dbReference type="Google" id="ProtNLM"/>
    </source>
</evidence>
<protein>
    <recommendedName>
        <fullName evidence="7">Molybdopterin oxidoreductase domain-containing protein</fullName>
    </recommendedName>
</protein>
<keyword evidence="2" id="KW-0408">Iron</keyword>
<reference evidence="6" key="1">
    <citation type="submission" date="2018-05" db="EMBL/GenBank/DDBJ databases">
        <authorList>
            <person name="Lanie J.A."/>
            <person name="Ng W.-L."/>
            <person name="Kazmierczak K.M."/>
            <person name="Andrzejewski T.M."/>
            <person name="Davidsen T.M."/>
            <person name="Wayne K.J."/>
            <person name="Tettelin H."/>
            <person name="Glass J.I."/>
            <person name="Rusch D."/>
            <person name="Podicherti R."/>
            <person name="Tsui H.-C.T."/>
            <person name="Winkler M.E."/>
        </authorList>
    </citation>
    <scope>NUCLEOTIDE SEQUENCE</scope>
</reference>
<dbReference type="GO" id="GO:0046872">
    <property type="term" value="F:metal ion binding"/>
    <property type="evidence" value="ECO:0007669"/>
    <property type="project" value="UniProtKB-KW"/>
</dbReference>
<dbReference type="InterPro" id="IPR009010">
    <property type="entry name" value="Asp_de-COase-like_dom_sf"/>
</dbReference>
<evidence type="ECO:0000259" key="4">
    <source>
        <dbReference type="Pfam" id="PF00384"/>
    </source>
</evidence>
<evidence type="ECO:0000313" key="6">
    <source>
        <dbReference type="EMBL" id="SVA19329.1"/>
    </source>
</evidence>
<feature type="domain" description="Molybdopterin dinucleotide-binding" evidence="5">
    <location>
        <begin position="413"/>
        <end position="517"/>
    </location>
</feature>
<dbReference type="InterPro" id="IPR050123">
    <property type="entry name" value="Prok_molybdopt-oxidoreductase"/>
</dbReference>
<dbReference type="Gene3D" id="3.40.228.10">
    <property type="entry name" value="Dimethylsulfoxide Reductase, domain 2"/>
    <property type="match status" value="1"/>
</dbReference>
<dbReference type="GO" id="GO:0043546">
    <property type="term" value="F:molybdopterin cofactor binding"/>
    <property type="evidence" value="ECO:0007669"/>
    <property type="project" value="InterPro"/>
</dbReference>
<dbReference type="GO" id="GO:0022904">
    <property type="term" value="P:respiratory electron transport chain"/>
    <property type="evidence" value="ECO:0007669"/>
    <property type="project" value="TreeGrafter"/>
</dbReference>
<gene>
    <name evidence="6" type="ORF">METZ01_LOCUS72183</name>
</gene>
<dbReference type="SUPFAM" id="SSF50692">
    <property type="entry name" value="ADC-like"/>
    <property type="match status" value="1"/>
</dbReference>
<dbReference type="Pfam" id="PF01568">
    <property type="entry name" value="Molydop_binding"/>
    <property type="match status" value="1"/>
</dbReference>
<evidence type="ECO:0000256" key="1">
    <source>
        <dbReference type="ARBA" id="ARBA00022723"/>
    </source>
</evidence>
<feature type="domain" description="Molybdopterin oxidoreductase" evidence="4">
    <location>
        <begin position="1"/>
        <end position="325"/>
    </location>
</feature>
<evidence type="ECO:0000256" key="2">
    <source>
        <dbReference type="ARBA" id="ARBA00023004"/>
    </source>
</evidence>
<name>A0A381TU16_9ZZZZ</name>
<dbReference type="AlphaFoldDB" id="A0A381TU16"/>
<dbReference type="GO" id="GO:0051536">
    <property type="term" value="F:iron-sulfur cluster binding"/>
    <property type="evidence" value="ECO:0007669"/>
    <property type="project" value="UniProtKB-KW"/>
</dbReference>
<keyword evidence="3" id="KW-0411">Iron-sulfur</keyword>
<dbReference type="GO" id="GO:0003954">
    <property type="term" value="F:NADH dehydrogenase activity"/>
    <property type="evidence" value="ECO:0007669"/>
    <property type="project" value="TreeGrafter"/>
</dbReference>
<dbReference type="SUPFAM" id="SSF53706">
    <property type="entry name" value="Formate dehydrogenase/DMSO reductase, domains 1-3"/>
    <property type="match status" value="1"/>
</dbReference>
<keyword evidence="1" id="KW-0479">Metal-binding</keyword>
<dbReference type="InterPro" id="IPR006656">
    <property type="entry name" value="Mopterin_OxRdtase"/>
</dbReference>
<accession>A0A381TU16</accession>
<evidence type="ECO:0000259" key="5">
    <source>
        <dbReference type="Pfam" id="PF01568"/>
    </source>
</evidence>
<evidence type="ECO:0000256" key="3">
    <source>
        <dbReference type="ARBA" id="ARBA00023014"/>
    </source>
</evidence>
<dbReference type="PANTHER" id="PTHR43105">
    <property type="entry name" value="RESPIRATORY NITRATE REDUCTASE"/>
    <property type="match status" value="1"/>
</dbReference>
<dbReference type="Gene3D" id="2.40.40.20">
    <property type="match status" value="1"/>
</dbReference>
<dbReference type="PANTHER" id="PTHR43105:SF10">
    <property type="entry name" value="NADH-QUINONE OXIDOREDUCTASE SUBUNIT G"/>
    <property type="match status" value="1"/>
</dbReference>
<dbReference type="GO" id="GO:0016020">
    <property type="term" value="C:membrane"/>
    <property type="evidence" value="ECO:0007669"/>
    <property type="project" value="TreeGrafter"/>
</dbReference>
<dbReference type="EMBL" id="UINC01005136">
    <property type="protein sequence ID" value="SVA19329.1"/>
    <property type="molecule type" value="Genomic_DNA"/>
</dbReference>
<feature type="non-terminal residue" evidence="6">
    <location>
        <position position="1"/>
    </location>
</feature>
<proteinExistence type="predicted"/>
<dbReference type="Gene3D" id="3.40.50.740">
    <property type="match status" value="1"/>
</dbReference>
<sequence>VEETDVILQWGSNARAAHPIFFHHVLQGLRNGARLWVVDPRRSSSAKFADAWLGLNVGTDIALAHGVAREIIAAGLVNREFVDRATTGFEEFAAYIDDWTLEHTEEVTGIPASAIREMAHAYATAPTAQILWTLGITEHHTGVDNVLSLCNLSLLTGHVGRWGSGLCPLRGQNNVQGGGDMGALPNKLPGFQDVEDDEARARFEAVYGTTIPAQNGWNLTEMFEAMGRDELKALWVIGENPADSEADVSHARELLGKLDVMVVQDVFMTRTAEMADVVLPAALGWAESDGTVTNSERRVQRTRAAVPPPGQARQEIDIVADLAERMGATDWGRPTAEELWEELRTLSPMHTGMSWERLEAEGGIQWPCPEEGHPGSPFLHGRLWEDPIGGRPAPFSCVPWKPPIDELTDEFPLRLTTGRALDSYNTGVQTDKYNSPIRSGEALDLSAADAAALGVVAGERVSVSSRRGTIEMTVAIDASLQVGLAFTTFHFPELADVNQLTCDAYDPKSGTAEFKAAAIRVDKLESLVDA</sequence>
<dbReference type="InterPro" id="IPR006657">
    <property type="entry name" value="MoPterin_dinucl-bd_dom"/>
</dbReference>
<organism evidence="6">
    <name type="scientific">marine metagenome</name>
    <dbReference type="NCBI Taxonomy" id="408172"/>
    <lineage>
        <taxon>unclassified sequences</taxon>
        <taxon>metagenomes</taxon>
        <taxon>ecological metagenomes</taxon>
    </lineage>
</organism>